<evidence type="ECO:0000313" key="4">
    <source>
        <dbReference type="EMBL" id="KAL1140418.1"/>
    </source>
</evidence>
<name>A0ABD0YWT1_9HEMI</name>
<sequence length="188" mass="21374">QSQSKVKLLVRSHAVREETSPPPDPPLSPQPSAISNTGGSNQQPTNTTPGLRVRHKLRREGSSQGSTDSWEPTLSRGNSREQYDSSNTVDLQQFIAETLNRNYKDRLLLLKIESELLNLAKDPKKAFHKFAQMSSYQRMLVHRVAAYFGMEHNVDPTGSSVIVNITKATRVPDRRFRDFVRSDHERFM</sequence>
<dbReference type="Proteomes" id="UP001558652">
    <property type="component" value="Unassembled WGS sequence"/>
</dbReference>
<feature type="compositionally biased region" description="Pro residues" evidence="2">
    <location>
        <begin position="20"/>
        <end position="29"/>
    </location>
</feature>
<dbReference type="InterPro" id="IPR036867">
    <property type="entry name" value="R3H_dom_sf"/>
</dbReference>
<dbReference type="Pfam" id="PF01424">
    <property type="entry name" value="R3H"/>
    <property type="match status" value="1"/>
</dbReference>
<dbReference type="PROSITE" id="PS51061">
    <property type="entry name" value="R3H"/>
    <property type="match status" value="1"/>
</dbReference>
<accession>A0ABD0YWT1</accession>
<evidence type="ECO:0000256" key="1">
    <source>
        <dbReference type="ARBA" id="ARBA00022553"/>
    </source>
</evidence>
<dbReference type="PANTHER" id="PTHR15672">
    <property type="entry name" value="CAMP-REGULATED PHOSPHOPROTEIN 21 RELATED R3H DOMAIN CONTAINING PROTEIN"/>
    <property type="match status" value="1"/>
</dbReference>
<dbReference type="SUPFAM" id="SSF82708">
    <property type="entry name" value="R3H domain"/>
    <property type="match status" value="1"/>
</dbReference>
<feature type="compositionally biased region" description="Polar residues" evidence="2">
    <location>
        <begin position="33"/>
        <end position="49"/>
    </location>
</feature>
<evidence type="ECO:0000259" key="3">
    <source>
        <dbReference type="PROSITE" id="PS51061"/>
    </source>
</evidence>
<dbReference type="InterPro" id="IPR051937">
    <property type="entry name" value="R3H_domain_containing"/>
</dbReference>
<dbReference type="InterPro" id="IPR001374">
    <property type="entry name" value="R3H_dom"/>
</dbReference>
<keyword evidence="5" id="KW-1185">Reference proteome</keyword>
<evidence type="ECO:0000256" key="2">
    <source>
        <dbReference type="SAM" id="MobiDB-lite"/>
    </source>
</evidence>
<dbReference type="AlphaFoldDB" id="A0ABD0YWT1"/>
<dbReference type="CDD" id="cd02642">
    <property type="entry name" value="R3H_encore_like"/>
    <property type="match status" value="1"/>
</dbReference>
<dbReference type="SMART" id="SM00393">
    <property type="entry name" value="R3H"/>
    <property type="match status" value="1"/>
</dbReference>
<feature type="compositionally biased region" description="Polar residues" evidence="2">
    <location>
        <begin position="62"/>
        <end position="77"/>
    </location>
</feature>
<proteinExistence type="predicted"/>
<gene>
    <name evidence="4" type="ORF">AAG570_000350</name>
</gene>
<organism evidence="4 5">
    <name type="scientific">Ranatra chinensis</name>
    <dbReference type="NCBI Taxonomy" id="642074"/>
    <lineage>
        <taxon>Eukaryota</taxon>
        <taxon>Metazoa</taxon>
        <taxon>Ecdysozoa</taxon>
        <taxon>Arthropoda</taxon>
        <taxon>Hexapoda</taxon>
        <taxon>Insecta</taxon>
        <taxon>Pterygota</taxon>
        <taxon>Neoptera</taxon>
        <taxon>Paraneoptera</taxon>
        <taxon>Hemiptera</taxon>
        <taxon>Heteroptera</taxon>
        <taxon>Panheteroptera</taxon>
        <taxon>Nepomorpha</taxon>
        <taxon>Nepidae</taxon>
        <taxon>Ranatrinae</taxon>
        <taxon>Ranatra</taxon>
    </lineage>
</organism>
<comment type="caution">
    <text evidence="4">The sequence shown here is derived from an EMBL/GenBank/DDBJ whole genome shotgun (WGS) entry which is preliminary data.</text>
</comment>
<reference evidence="4 5" key="1">
    <citation type="submission" date="2024-07" db="EMBL/GenBank/DDBJ databases">
        <title>Chromosome-level genome assembly of the water stick insect Ranatra chinensis (Heteroptera: Nepidae).</title>
        <authorList>
            <person name="Liu X."/>
        </authorList>
    </citation>
    <scope>NUCLEOTIDE SEQUENCE [LARGE SCALE GENOMIC DNA]</scope>
    <source>
        <strain evidence="4">Cailab_2021Rc</strain>
        <tissue evidence="4">Muscle</tissue>
    </source>
</reference>
<dbReference type="Gene3D" id="3.30.1370.50">
    <property type="entry name" value="R3H-like domain"/>
    <property type="match status" value="1"/>
</dbReference>
<feature type="non-terminal residue" evidence="4">
    <location>
        <position position="1"/>
    </location>
</feature>
<protein>
    <recommendedName>
        <fullName evidence="3">R3H domain-containing protein</fullName>
    </recommendedName>
</protein>
<dbReference type="PANTHER" id="PTHR15672:SF8">
    <property type="entry name" value="PROTEIN ENCORE"/>
    <property type="match status" value="1"/>
</dbReference>
<feature type="region of interest" description="Disordered" evidence="2">
    <location>
        <begin position="1"/>
        <end position="86"/>
    </location>
</feature>
<dbReference type="GO" id="GO:0003676">
    <property type="term" value="F:nucleic acid binding"/>
    <property type="evidence" value="ECO:0007669"/>
    <property type="project" value="UniProtKB-UniRule"/>
</dbReference>
<evidence type="ECO:0000313" key="5">
    <source>
        <dbReference type="Proteomes" id="UP001558652"/>
    </source>
</evidence>
<dbReference type="EMBL" id="JBFDAA010000001">
    <property type="protein sequence ID" value="KAL1140418.1"/>
    <property type="molecule type" value="Genomic_DNA"/>
</dbReference>
<keyword evidence="1" id="KW-0597">Phosphoprotein</keyword>
<feature type="domain" description="R3H" evidence="3">
    <location>
        <begin position="106"/>
        <end position="169"/>
    </location>
</feature>